<feature type="transmembrane region" description="Helical" evidence="6">
    <location>
        <begin position="24"/>
        <end position="48"/>
    </location>
</feature>
<evidence type="ECO:0000256" key="3">
    <source>
        <dbReference type="ARBA" id="ARBA00022989"/>
    </source>
</evidence>
<dbReference type="PROSITE" id="PS50262">
    <property type="entry name" value="G_PROTEIN_RECEP_F1_2"/>
    <property type="match status" value="1"/>
</dbReference>
<keyword evidence="4 6" id="KW-0472">Membrane</keyword>
<dbReference type="InterPro" id="IPR047130">
    <property type="entry name" value="7TM_GPCR_Srsx_nematod"/>
</dbReference>
<comment type="caution">
    <text evidence="8">The sequence shown here is derived from an EMBL/GenBank/DDBJ whole genome shotgun (WGS) entry which is preliminary data.</text>
</comment>
<feature type="transmembrane region" description="Helical" evidence="6">
    <location>
        <begin position="60"/>
        <end position="81"/>
    </location>
</feature>
<dbReference type="Pfam" id="PF10320">
    <property type="entry name" value="7TM_GPCR_Srsx"/>
    <property type="match status" value="1"/>
</dbReference>
<evidence type="ECO:0000256" key="1">
    <source>
        <dbReference type="ARBA" id="ARBA00004370"/>
    </source>
</evidence>
<evidence type="ECO:0000259" key="7">
    <source>
        <dbReference type="PROSITE" id="PS50262"/>
    </source>
</evidence>
<evidence type="ECO:0000256" key="5">
    <source>
        <dbReference type="SAM" id="MobiDB-lite"/>
    </source>
</evidence>
<protein>
    <submittedName>
        <fullName evidence="8">Serpentine type 7TM GPCR chemoreceptor srsx domain-containing protein</fullName>
    </submittedName>
</protein>
<feature type="transmembrane region" description="Helical" evidence="6">
    <location>
        <begin position="149"/>
        <end position="170"/>
    </location>
</feature>
<accession>A0AAD4MMX4</accession>
<keyword evidence="9" id="KW-1185">Reference proteome</keyword>
<name>A0AAD4MMX4_9BILA</name>
<dbReference type="SUPFAM" id="SSF81321">
    <property type="entry name" value="Family A G protein-coupled receptor-like"/>
    <property type="match status" value="1"/>
</dbReference>
<feature type="transmembrane region" description="Helical" evidence="6">
    <location>
        <begin position="278"/>
        <end position="296"/>
    </location>
</feature>
<dbReference type="PANTHER" id="PTHR23360">
    <property type="entry name" value="G-PROTEIN COUPLED RECEPTORS FAMILY 1 PROFILE DOMAIN-CONTAINING PROTEIN-RELATED"/>
    <property type="match status" value="1"/>
</dbReference>
<gene>
    <name evidence="8" type="ORF">DdX_19581</name>
</gene>
<evidence type="ECO:0000256" key="4">
    <source>
        <dbReference type="ARBA" id="ARBA00023136"/>
    </source>
</evidence>
<sequence length="418" mass="47579">MEDHVSHMEDMNTVYTDDPLVSLIYWHTVDTYVGLTSTLICLPTIFVFISSKKFFRRNKLLTLLAVGDLLTCLAILMVGFMRKNMYTAAMETGRVPIETSWSCAWKSFVLLRLLGSLISPCVVFWISMERFLAVFYPRTYRIKVAQHTTAPSVLILLYTVVVTGIGYILAWHNRNNPDSAPFYCGRKVSFGYAFTSYVYAADVIGFVFALALNVITICKLAKLYATRKNRIEVQRQLRRIRYIVVISLISTVTVAVPNAMSFISAWFIKLDIYLSEPAVWAIAFKCSINFFVYFILKADFRHRVYEILGCLTPEDQILPKTEPVLDIMMRRRQSTQEELEEESRSRRADTRTPPPAMTRNSVRPFENTAQSNGDVSNTEAYVPASRWGRSPRSGVGQVATSSAQLTKQLSVRGLEPPR</sequence>
<reference evidence="8" key="1">
    <citation type="submission" date="2022-01" db="EMBL/GenBank/DDBJ databases">
        <title>Genome Sequence Resource for Two Populations of Ditylenchus destructor, the Migratory Endoparasitic Phytonematode.</title>
        <authorList>
            <person name="Zhang H."/>
            <person name="Lin R."/>
            <person name="Xie B."/>
        </authorList>
    </citation>
    <scope>NUCLEOTIDE SEQUENCE</scope>
    <source>
        <strain evidence="8">BazhouSP</strain>
    </source>
</reference>
<proteinExistence type="predicted"/>
<keyword evidence="2 6" id="KW-0812">Transmembrane</keyword>
<feature type="transmembrane region" description="Helical" evidence="6">
    <location>
        <begin position="109"/>
        <end position="128"/>
    </location>
</feature>
<evidence type="ECO:0000256" key="6">
    <source>
        <dbReference type="SAM" id="Phobius"/>
    </source>
</evidence>
<keyword evidence="3 6" id="KW-1133">Transmembrane helix</keyword>
<evidence type="ECO:0000313" key="8">
    <source>
        <dbReference type="EMBL" id="KAI1695431.1"/>
    </source>
</evidence>
<feature type="compositionally biased region" description="Polar residues" evidence="5">
    <location>
        <begin position="367"/>
        <end position="379"/>
    </location>
</feature>
<dbReference type="InterPro" id="IPR019424">
    <property type="entry name" value="7TM_GPCR_Srsx"/>
</dbReference>
<dbReference type="EMBL" id="JAKKPZ010000404">
    <property type="protein sequence ID" value="KAI1695431.1"/>
    <property type="molecule type" value="Genomic_DNA"/>
</dbReference>
<dbReference type="PANTHER" id="PTHR23360:SF29">
    <property type="entry name" value="G_PROTEIN_RECEP_F1_2 DOMAIN-CONTAINING PROTEIN"/>
    <property type="match status" value="1"/>
</dbReference>
<feature type="region of interest" description="Disordered" evidence="5">
    <location>
        <begin position="332"/>
        <end position="418"/>
    </location>
</feature>
<feature type="compositionally biased region" description="Polar residues" evidence="5">
    <location>
        <begin position="398"/>
        <end position="409"/>
    </location>
</feature>
<dbReference type="Proteomes" id="UP001201812">
    <property type="component" value="Unassembled WGS sequence"/>
</dbReference>
<dbReference type="AlphaFoldDB" id="A0AAD4MMX4"/>
<evidence type="ECO:0000313" key="9">
    <source>
        <dbReference type="Proteomes" id="UP001201812"/>
    </source>
</evidence>
<dbReference type="InterPro" id="IPR017452">
    <property type="entry name" value="GPCR_Rhodpsn_7TM"/>
</dbReference>
<feature type="transmembrane region" description="Helical" evidence="6">
    <location>
        <begin position="242"/>
        <end position="266"/>
    </location>
</feature>
<dbReference type="GO" id="GO:0016020">
    <property type="term" value="C:membrane"/>
    <property type="evidence" value="ECO:0007669"/>
    <property type="project" value="UniProtKB-SubCell"/>
</dbReference>
<evidence type="ECO:0000256" key="2">
    <source>
        <dbReference type="ARBA" id="ARBA00022692"/>
    </source>
</evidence>
<feature type="domain" description="G-protein coupled receptors family 1 profile" evidence="7">
    <location>
        <begin position="40"/>
        <end position="293"/>
    </location>
</feature>
<dbReference type="Gene3D" id="1.20.1070.10">
    <property type="entry name" value="Rhodopsin 7-helix transmembrane proteins"/>
    <property type="match status" value="1"/>
</dbReference>
<comment type="subcellular location">
    <subcellularLocation>
        <location evidence="1">Membrane</location>
    </subcellularLocation>
</comment>
<feature type="transmembrane region" description="Helical" evidence="6">
    <location>
        <begin position="197"/>
        <end position="221"/>
    </location>
</feature>
<organism evidence="8 9">
    <name type="scientific">Ditylenchus destructor</name>
    <dbReference type="NCBI Taxonomy" id="166010"/>
    <lineage>
        <taxon>Eukaryota</taxon>
        <taxon>Metazoa</taxon>
        <taxon>Ecdysozoa</taxon>
        <taxon>Nematoda</taxon>
        <taxon>Chromadorea</taxon>
        <taxon>Rhabditida</taxon>
        <taxon>Tylenchina</taxon>
        <taxon>Tylenchomorpha</taxon>
        <taxon>Sphaerularioidea</taxon>
        <taxon>Anguinidae</taxon>
        <taxon>Anguininae</taxon>
        <taxon>Ditylenchus</taxon>
    </lineage>
</organism>